<dbReference type="SMART" id="SM00530">
    <property type="entry name" value="HTH_XRE"/>
    <property type="match status" value="1"/>
</dbReference>
<dbReference type="PANTHER" id="PTHR46558:SF4">
    <property type="entry name" value="DNA-BIDING PHAGE PROTEIN"/>
    <property type="match status" value="1"/>
</dbReference>
<dbReference type="CDD" id="cd00093">
    <property type="entry name" value="HTH_XRE"/>
    <property type="match status" value="1"/>
</dbReference>
<evidence type="ECO:0000256" key="1">
    <source>
        <dbReference type="ARBA" id="ARBA00023125"/>
    </source>
</evidence>
<feature type="domain" description="HTH cro/C1-type" evidence="2">
    <location>
        <begin position="12"/>
        <end position="66"/>
    </location>
</feature>
<evidence type="ECO:0000259" key="2">
    <source>
        <dbReference type="PROSITE" id="PS50943"/>
    </source>
</evidence>
<dbReference type="InterPro" id="IPR001387">
    <property type="entry name" value="Cro/C1-type_HTH"/>
</dbReference>
<protein>
    <submittedName>
        <fullName evidence="3">Anaerobic benzoate catabolism transcriptional regulator</fullName>
    </submittedName>
</protein>
<name>A0A173R4H7_9FIRM</name>
<evidence type="ECO:0000313" key="3">
    <source>
        <dbReference type="EMBL" id="CUM72727.1"/>
    </source>
</evidence>
<dbReference type="PaxDb" id="166486-ERS852572_00172"/>
<gene>
    <name evidence="3" type="ORF">ERS852572_00172</name>
</gene>
<dbReference type="GO" id="GO:0003677">
    <property type="term" value="F:DNA binding"/>
    <property type="evidence" value="ECO:0007669"/>
    <property type="project" value="UniProtKB-KW"/>
</dbReference>
<dbReference type="PANTHER" id="PTHR46558">
    <property type="entry name" value="TRACRIPTIONAL REGULATORY PROTEIN-RELATED-RELATED"/>
    <property type="match status" value="1"/>
</dbReference>
<dbReference type="Gene3D" id="1.10.260.40">
    <property type="entry name" value="lambda repressor-like DNA-binding domains"/>
    <property type="match status" value="1"/>
</dbReference>
<dbReference type="PROSITE" id="PS50943">
    <property type="entry name" value="HTH_CROC1"/>
    <property type="match status" value="1"/>
</dbReference>
<dbReference type="STRING" id="166486.ERS852572_00172"/>
<dbReference type="RefSeq" id="WP_172681873.1">
    <property type="nucleotide sequence ID" value="NZ_CABIYH010000001.1"/>
</dbReference>
<sequence>MKLDYCAIGMRIKERRTKKEWSQEMLASTVGISNPHMSNIERGKTKVSLATLIDIANPLDTTLDALICDNLVKGKAVFDEEISQELEECSEEDIRIVYDMVKALVKSLAKRKH</sequence>
<reference evidence="3 4" key="1">
    <citation type="submission" date="2015-09" db="EMBL/GenBank/DDBJ databases">
        <authorList>
            <consortium name="Pathogen Informatics"/>
        </authorList>
    </citation>
    <scope>NUCLEOTIDE SEQUENCE [LARGE SCALE GENOMIC DNA]</scope>
    <source>
        <strain evidence="3 4">2789STDY5834960</strain>
    </source>
</reference>
<dbReference type="AlphaFoldDB" id="A0A173R4H7"/>
<proteinExistence type="predicted"/>
<dbReference type="SUPFAM" id="SSF47413">
    <property type="entry name" value="lambda repressor-like DNA-binding domains"/>
    <property type="match status" value="1"/>
</dbReference>
<keyword evidence="1" id="KW-0238">DNA-binding</keyword>
<dbReference type="InterPro" id="IPR010982">
    <property type="entry name" value="Lambda_DNA-bd_dom_sf"/>
</dbReference>
<dbReference type="EMBL" id="CYXZ01000001">
    <property type="protein sequence ID" value="CUM72727.1"/>
    <property type="molecule type" value="Genomic_DNA"/>
</dbReference>
<organism evidence="3 4">
    <name type="scientific">Roseburia intestinalis</name>
    <dbReference type="NCBI Taxonomy" id="166486"/>
    <lineage>
        <taxon>Bacteria</taxon>
        <taxon>Bacillati</taxon>
        <taxon>Bacillota</taxon>
        <taxon>Clostridia</taxon>
        <taxon>Lachnospirales</taxon>
        <taxon>Lachnospiraceae</taxon>
        <taxon>Roseburia</taxon>
    </lineage>
</organism>
<dbReference type="Pfam" id="PF01381">
    <property type="entry name" value="HTH_3"/>
    <property type="match status" value="1"/>
</dbReference>
<dbReference type="Proteomes" id="UP000095350">
    <property type="component" value="Unassembled WGS sequence"/>
</dbReference>
<evidence type="ECO:0000313" key="4">
    <source>
        <dbReference type="Proteomes" id="UP000095350"/>
    </source>
</evidence>
<accession>A0A173R4H7</accession>